<dbReference type="Proteomes" id="UP000836387">
    <property type="component" value="Unassembled WGS sequence"/>
</dbReference>
<name>A0ACA9TXP0_BIOOC</name>
<comment type="caution">
    <text evidence="1">The sequence shown here is derived from an EMBL/GenBank/DDBJ whole genome shotgun (WGS) entry which is preliminary data.</text>
</comment>
<gene>
    <name evidence="1" type="ORF">CRV2_00012486</name>
</gene>
<organism evidence="1 2">
    <name type="scientific">Clonostachys rosea f. rosea IK726</name>
    <dbReference type="NCBI Taxonomy" id="1349383"/>
    <lineage>
        <taxon>Eukaryota</taxon>
        <taxon>Fungi</taxon>
        <taxon>Dikarya</taxon>
        <taxon>Ascomycota</taxon>
        <taxon>Pezizomycotina</taxon>
        <taxon>Sordariomycetes</taxon>
        <taxon>Hypocreomycetidae</taxon>
        <taxon>Hypocreales</taxon>
        <taxon>Bionectriaceae</taxon>
        <taxon>Clonostachys</taxon>
    </lineage>
</organism>
<reference evidence="1" key="1">
    <citation type="submission" date="2020-04" db="EMBL/GenBank/DDBJ databases">
        <authorList>
            <person name="Broberg M."/>
        </authorList>
    </citation>
    <scope>NUCLEOTIDE SEQUENCE</scope>
</reference>
<evidence type="ECO:0000313" key="2">
    <source>
        <dbReference type="Proteomes" id="UP000836387"/>
    </source>
</evidence>
<evidence type="ECO:0000313" key="1">
    <source>
        <dbReference type="EMBL" id="CAG9945746.1"/>
    </source>
</evidence>
<keyword evidence="2" id="KW-1185">Reference proteome</keyword>
<protein>
    <submittedName>
        <fullName evidence="1">Uncharacterized protein</fullName>
    </submittedName>
</protein>
<dbReference type="EMBL" id="CADEHS020000009">
    <property type="protein sequence ID" value="CAG9945746.1"/>
    <property type="molecule type" value="Genomic_DNA"/>
</dbReference>
<sequence length="561" mass="62522">MMERTGIITRLRRLGISSLLALFSGGAILTLVAVNGLVSPDGAFDNPAKNEHESRFYFGSNYHLQVWLAIVGIAFGLLSYGFGEAYVHLFDWWCSRQAMKDAGLDYGRYLNSQPRAPVLYGLRGFPAFATLRYFTVLVSVAASIGYKFGIIDVTTYAYDQVEPRLVELRLPPIRGLGADGTPSPWFSDAPLGSSNQAFQHEIVYSNRSATSSQTEAARMEPPPSIAMAGWARCNSILFKRVDSGYIYSREVVMVANLTEEEGDFSMGANDKGWMRQRTSSWRWFNDPSWPAVVEYRIMKPGQIQIQWTRLGSWYSDPTSTVRAKVQRRLTYNIRYAVAEVSRIVSGSSCSGLSDSRDEIDLVRIFSIDNEVPQTEFSDGSLPLFRNWVDAIIYSEEATICEGVGAFVRAVMAGWASEGLSVIGGPKIRHLRNDEEPFGTEDRAVGWRSRSANFMDYPVYAGTRTGEYRGCRTPAAIVFLVLGVLAIAVAAARVFVGPPVLTSWTAQHVYLVRTGALSFEERVEELETGYEAANVRLGKLRLERGMDEDTKPLTSKYHNVDF</sequence>
<reference evidence="1" key="2">
    <citation type="submission" date="2021-10" db="EMBL/GenBank/DDBJ databases">
        <authorList>
            <person name="Piombo E."/>
        </authorList>
    </citation>
    <scope>NUCLEOTIDE SEQUENCE</scope>
</reference>
<accession>A0ACA9TXP0</accession>
<proteinExistence type="predicted"/>